<evidence type="ECO:0000259" key="5">
    <source>
        <dbReference type="PROSITE" id="PS50977"/>
    </source>
</evidence>
<proteinExistence type="predicted"/>
<accession>A0A344LL77</accession>
<dbReference type="PRINTS" id="PR00455">
    <property type="entry name" value="HTHTETR"/>
</dbReference>
<keyword evidence="2 4" id="KW-0238">DNA-binding</keyword>
<feature type="DNA-binding region" description="H-T-H motif" evidence="4">
    <location>
        <begin position="36"/>
        <end position="55"/>
    </location>
</feature>
<dbReference type="GO" id="GO:0003700">
    <property type="term" value="F:DNA-binding transcription factor activity"/>
    <property type="evidence" value="ECO:0007669"/>
    <property type="project" value="TreeGrafter"/>
</dbReference>
<dbReference type="EMBL" id="CP015163">
    <property type="protein sequence ID" value="AXB48801.1"/>
    <property type="molecule type" value="Genomic_DNA"/>
</dbReference>
<evidence type="ECO:0000313" key="6">
    <source>
        <dbReference type="EMBL" id="AXB48801.1"/>
    </source>
</evidence>
<dbReference type="PANTHER" id="PTHR30055">
    <property type="entry name" value="HTH-TYPE TRANSCRIPTIONAL REGULATOR RUTR"/>
    <property type="match status" value="1"/>
</dbReference>
<evidence type="ECO:0000256" key="3">
    <source>
        <dbReference type="ARBA" id="ARBA00023163"/>
    </source>
</evidence>
<evidence type="ECO:0000313" key="7">
    <source>
        <dbReference type="Proteomes" id="UP000250434"/>
    </source>
</evidence>
<protein>
    <submittedName>
        <fullName evidence="6">TetR family transcriptional regulator</fullName>
    </submittedName>
</protein>
<reference evidence="6 7" key="1">
    <citation type="submission" date="2016-04" db="EMBL/GenBank/DDBJ databases">
        <title>Complete genome sequence and analysis of deep-sea sediment isolate, Amycolatopsis sp. WP1.</title>
        <authorList>
            <person name="Wang H."/>
            <person name="Chen S."/>
            <person name="Wu Q."/>
        </authorList>
    </citation>
    <scope>NUCLEOTIDE SEQUENCE [LARGE SCALE GENOMIC DNA]</scope>
    <source>
        <strain evidence="6 7">WP1</strain>
    </source>
</reference>
<dbReference type="InterPro" id="IPR009057">
    <property type="entry name" value="Homeodomain-like_sf"/>
</dbReference>
<dbReference type="Proteomes" id="UP000250434">
    <property type="component" value="Chromosome"/>
</dbReference>
<dbReference type="PROSITE" id="PS01081">
    <property type="entry name" value="HTH_TETR_1"/>
    <property type="match status" value="1"/>
</dbReference>
<evidence type="ECO:0000256" key="2">
    <source>
        <dbReference type="ARBA" id="ARBA00023125"/>
    </source>
</evidence>
<dbReference type="KEGG" id="aab:A4R43_26020"/>
<gene>
    <name evidence="6" type="ORF">A4R43_26020</name>
</gene>
<dbReference type="InterPro" id="IPR050109">
    <property type="entry name" value="HTH-type_TetR-like_transc_reg"/>
</dbReference>
<dbReference type="GO" id="GO:0000976">
    <property type="term" value="F:transcription cis-regulatory region binding"/>
    <property type="evidence" value="ECO:0007669"/>
    <property type="project" value="TreeGrafter"/>
</dbReference>
<dbReference type="Pfam" id="PF00440">
    <property type="entry name" value="TetR_N"/>
    <property type="match status" value="1"/>
</dbReference>
<dbReference type="Gene3D" id="1.10.357.10">
    <property type="entry name" value="Tetracycline Repressor, domain 2"/>
    <property type="match status" value="1"/>
</dbReference>
<sequence>MVEQLGLRERKKQLTRRLISDTAIDLFLASGFDSVSVAEVADAAEVSKRTLFAYFPTKEDLVVHRYAHHEGENAEVVRRRTARQTPLIALRAHFLDGLLRRDPVTGLNDDPNQIALYAMVTATPSLSARLLQFYEGSERALVQELVTGDGADELIARLAAAQIVATQRTLLMDNIRRLTNGTRAVDAYPDAVADARKAFKLLRSGLAEFGLG</sequence>
<name>A0A344LL77_9PSEU</name>
<dbReference type="RefSeq" id="WP_113697890.1">
    <property type="nucleotide sequence ID" value="NZ_CP015163.1"/>
</dbReference>
<keyword evidence="7" id="KW-1185">Reference proteome</keyword>
<dbReference type="PANTHER" id="PTHR30055:SF234">
    <property type="entry name" value="HTH-TYPE TRANSCRIPTIONAL REGULATOR BETI"/>
    <property type="match status" value="1"/>
</dbReference>
<organism evidence="6 7">
    <name type="scientific">Amycolatopsis albispora</name>
    <dbReference type="NCBI Taxonomy" id="1804986"/>
    <lineage>
        <taxon>Bacteria</taxon>
        <taxon>Bacillati</taxon>
        <taxon>Actinomycetota</taxon>
        <taxon>Actinomycetes</taxon>
        <taxon>Pseudonocardiales</taxon>
        <taxon>Pseudonocardiaceae</taxon>
        <taxon>Amycolatopsis</taxon>
    </lineage>
</organism>
<dbReference type="OrthoDB" id="3211155at2"/>
<feature type="domain" description="HTH tetR-type" evidence="5">
    <location>
        <begin position="13"/>
        <end position="73"/>
    </location>
</feature>
<keyword evidence="1" id="KW-0805">Transcription regulation</keyword>
<evidence type="ECO:0000256" key="4">
    <source>
        <dbReference type="PROSITE-ProRule" id="PRU00335"/>
    </source>
</evidence>
<dbReference type="InterPro" id="IPR001647">
    <property type="entry name" value="HTH_TetR"/>
</dbReference>
<dbReference type="AlphaFoldDB" id="A0A344LL77"/>
<keyword evidence="3" id="KW-0804">Transcription</keyword>
<dbReference type="SUPFAM" id="SSF46689">
    <property type="entry name" value="Homeodomain-like"/>
    <property type="match status" value="1"/>
</dbReference>
<dbReference type="InterPro" id="IPR023772">
    <property type="entry name" value="DNA-bd_HTH_TetR-type_CS"/>
</dbReference>
<evidence type="ECO:0000256" key="1">
    <source>
        <dbReference type="ARBA" id="ARBA00023015"/>
    </source>
</evidence>
<dbReference type="PROSITE" id="PS50977">
    <property type="entry name" value="HTH_TETR_2"/>
    <property type="match status" value="1"/>
</dbReference>